<dbReference type="PROSITE" id="PS50026">
    <property type="entry name" value="EGF_3"/>
    <property type="match status" value="36"/>
</dbReference>
<feature type="domain" description="EGF-like" evidence="9">
    <location>
        <begin position="2616"/>
        <end position="2651"/>
    </location>
</feature>
<feature type="domain" description="EGF-like" evidence="9">
    <location>
        <begin position="1667"/>
        <end position="1705"/>
    </location>
</feature>
<feature type="disulfide bond" evidence="6">
    <location>
        <begin position="2127"/>
        <end position="2144"/>
    </location>
</feature>
<feature type="disulfide bond" evidence="6">
    <location>
        <begin position="2261"/>
        <end position="2270"/>
    </location>
</feature>
<evidence type="ECO:0000256" key="6">
    <source>
        <dbReference type="PROSITE-ProRule" id="PRU00076"/>
    </source>
</evidence>
<organism evidence="10 11">
    <name type="scientific">Porites evermanni</name>
    <dbReference type="NCBI Taxonomy" id="104178"/>
    <lineage>
        <taxon>Eukaryota</taxon>
        <taxon>Metazoa</taxon>
        <taxon>Cnidaria</taxon>
        <taxon>Anthozoa</taxon>
        <taxon>Hexacorallia</taxon>
        <taxon>Scleractinia</taxon>
        <taxon>Fungiina</taxon>
        <taxon>Poritidae</taxon>
        <taxon>Porites</taxon>
    </lineage>
</organism>
<feature type="disulfide bond" evidence="6">
    <location>
        <begin position="1732"/>
        <end position="1741"/>
    </location>
</feature>
<dbReference type="PANTHER" id="PTHR45836">
    <property type="entry name" value="SLIT HOMOLOG"/>
    <property type="match status" value="1"/>
</dbReference>
<gene>
    <name evidence="10" type="ORF">PEVE_00000682</name>
</gene>
<dbReference type="InterPro" id="IPR000742">
    <property type="entry name" value="EGF"/>
</dbReference>
<feature type="domain" description="EGF-like" evidence="9">
    <location>
        <begin position="1354"/>
        <end position="1393"/>
    </location>
</feature>
<feature type="domain" description="EGF-like" evidence="9">
    <location>
        <begin position="653"/>
        <end position="689"/>
    </location>
</feature>
<feature type="region of interest" description="Disordered" evidence="7">
    <location>
        <begin position="222"/>
        <end position="246"/>
    </location>
</feature>
<feature type="domain" description="EGF-like" evidence="9">
    <location>
        <begin position="2233"/>
        <end position="2271"/>
    </location>
</feature>
<proteinExistence type="predicted"/>
<dbReference type="Gene3D" id="2.10.25.10">
    <property type="entry name" value="Laminin"/>
    <property type="match status" value="36"/>
</dbReference>
<feature type="chain" id="PRO_5045550051" description="EGF-like domain-containing protein" evidence="8">
    <location>
        <begin position="23"/>
        <end position="3826"/>
    </location>
</feature>
<feature type="disulfide bond" evidence="6">
    <location>
        <begin position="1228"/>
        <end position="1237"/>
    </location>
</feature>
<feature type="disulfide bond" evidence="6">
    <location>
        <begin position="2605"/>
        <end position="2614"/>
    </location>
</feature>
<keyword evidence="11" id="KW-1185">Reference proteome</keyword>
<feature type="disulfide bond" evidence="6">
    <location>
        <begin position="2803"/>
        <end position="2812"/>
    </location>
</feature>
<feature type="compositionally biased region" description="Polar residues" evidence="7">
    <location>
        <begin position="2428"/>
        <end position="2444"/>
    </location>
</feature>
<keyword evidence="2 8" id="KW-0732">Signal</keyword>
<evidence type="ECO:0000256" key="3">
    <source>
        <dbReference type="ARBA" id="ARBA00022737"/>
    </source>
</evidence>
<evidence type="ECO:0000259" key="9">
    <source>
        <dbReference type="PROSITE" id="PS50026"/>
    </source>
</evidence>
<feature type="domain" description="EGF-like" evidence="9">
    <location>
        <begin position="2157"/>
        <end position="2193"/>
    </location>
</feature>
<feature type="compositionally biased region" description="Basic and acidic residues" evidence="7">
    <location>
        <begin position="3798"/>
        <end position="3816"/>
    </location>
</feature>
<dbReference type="SMART" id="SM00179">
    <property type="entry name" value="EGF_CA"/>
    <property type="match status" value="34"/>
</dbReference>
<feature type="disulfide bond" evidence="6">
    <location>
        <begin position="2183"/>
        <end position="2192"/>
    </location>
</feature>
<feature type="disulfide bond" evidence="6">
    <location>
        <begin position="2222"/>
        <end position="2231"/>
    </location>
</feature>
<feature type="domain" description="EGF-like" evidence="9">
    <location>
        <begin position="1313"/>
        <end position="1350"/>
    </location>
</feature>
<feature type="domain" description="EGF-like" evidence="9">
    <location>
        <begin position="1970"/>
        <end position="2006"/>
    </location>
</feature>
<feature type="region of interest" description="Disordered" evidence="7">
    <location>
        <begin position="3045"/>
        <end position="3065"/>
    </location>
</feature>
<feature type="region of interest" description="Disordered" evidence="7">
    <location>
        <begin position="3110"/>
        <end position="3138"/>
    </location>
</feature>
<evidence type="ECO:0000313" key="11">
    <source>
        <dbReference type="Proteomes" id="UP001159427"/>
    </source>
</evidence>
<feature type="disulfide bond" evidence="6">
    <location>
        <begin position="2070"/>
        <end position="2079"/>
    </location>
</feature>
<feature type="disulfide bond" evidence="6">
    <location>
        <begin position="1265"/>
        <end position="1274"/>
    </location>
</feature>
<feature type="domain" description="EGF-like" evidence="9">
    <location>
        <begin position="2779"/>
        <end position="2813"/>
    </location>
</feature>
<feature type="compositionally biased region" description="Polar residues" evidence="7">
    <location>
        <begin position="56"/>
        <end position="65"/>
    </location>
</feature>
<feature type="disulfide bond" evidence="6">
    <location>
        <begin position="1676"/>
        <end position="1693"/>
    </location>
</feature>
<feature type="domain" description="EGF-like" evidence="9">
    <location>
        <begin position="2007"/>
        <end position="2043"/>
    </location>
</feature>
<feature type="domain" description="EGF-like" evidence="9">
    <location>
        <begin position="2686"/>
        <end position="2723"/>
    </location>
</feature>
<feature type="domain" description="EGF-like" evidence="9">
    <location>
        <begin position="2452"/>
        <end position="2488"/>
    </location>
</feature>
<feature type="disulfide bond" evidence="6">
    <location>
        <begin position="1959"/>
        <end position="1968"/>
    </location>
</feature>
<feature type="domain" description="EGF-like" evidence="9">
    <location>
        <begin position="1933"/>
        <end position="1969"/>
    </location>
</feature>
<feature type="compositionally biased region" description="Polar residues" evidence="7">
    <location>
        <begin position="3045"/>
        <end position="3064"/>
    </location>
</feature>
<feature type="domain" description="EGF-like" evidence="9">
    <location>
        <begin position="1859"/>
        <end position="1895"/>
    </location>
</feature>
<feature type="domain" description="EGF-like" evidence="9">
    <location>
        <begin position="2272"/>
        <end position="2308"/>
    </location>
</feature>
<feature type="domain" description="EGF-like" evidence="9">
    <location>
        <begin position="1743"/>
        <end position="1779"/>
    </location>
</feature>
<dbReference type="Pfam" id="PF12661">
    <property type="entry name" value="hEGF"/>
    <property type="match status" value="3"/>
</dbReference>
<dbReference type="InterPro" id="IPR001881">
    <property type="entry name" value="EGF-like_Ca-bd_dom"/>
</dbReference>
<feature type="compositionally biased region" description="Basic and acidic residues" evidence="7">
    <location>
        <begin position="175"/>
        <end position="186"/>
    </location>
</feature>
<feature type="region of interest" description="Disordered" evidence="7">
    <location>
        <begin position="2420"/>
        <end position="2444"/>
    </location>
</feature>
<feature type="domain" description="EGF-like" evidence="9">
    <location>
        <begin position="2118"/>
        <end position="2156"/>
    </location>
</feature>
<feature type="domain" description="EGF-like" evidence="9">
    <location>
        <begin position="2542"/>
        <end position="2575"/>
    </location>
</feature>
<comment type="caution">
    <text evidence="10">The sequence shown here is derived from an EMBL/GenBank/DDBJ whole genome shotgun (WGS) entry which is preliminary data.</text>
</comment>
<feature type="disulfide bond" evidence="6">
    <location>
        <begin position="1808"/>
        <end position="1817"/>
    </location>
</feature>
<dbReference type="InterPro" id="IPR051355">
    <property type="entry name" value="Notch/Slit_guidance"/>
</dbReference>
<dbReference type="Pfam" id="PF13385">
    <property type="entry name" value="Laminin_G_3"/>
    <property type="match status" value="1"/>
</dbReference>
<feature type="compositionally biased region" description="Polar residues" evidence="7">
    <location>
        <begin position="3110"/>
        <end position="3125"/>
    </location>
</feature>
<feature type="disulfide bond" evidence="6">
    <location>
        <begin position="2362"/>
        <end position="2371"/>
    </location>
</feature>
<feature type="region of interest" description="Disordered" evidence="7">
    <location>
        <begin position="3790"/>
        <end position="3826"/>
    </location>
</feature>
<keyword evidence="5" id="KW-0325">Glycoprotein</keyword>
<feature type="disulfide bond" evidence="6">
    <location>
        <begin position="1848"/>
        <end position="1857"/>
    </location>
</feature>
<feature type="disulfide bond" evidence="6">
    <location>
        <begin position="1996"/>
        <end position="2005"/>
    </location>
</feature>
<feature type="domain" description="EGF-like" evidence="9">
    <location>
        <begin position="1781"/>
        <end position="1818"/>
    </location>
</feature>
<keyword evidence="4 6" id="KW-1015">Disulfide bond</keyword>
<feature type="disulfide bond" evidence="6">
    <location>
        <begin position="1769"/>
        <end position="1778"/>
    </location>
</feature>
<feature type="domain" description="EGF-like" evidence="9">
    <location>
        <begin position="1820"/>
        <end position="1858"/>
    </location>
</feature>
<feature type="domain" description="EGF-like" evidence="9">
    <location>
        <begin position="2081"/>
        <end position="2117"/>
    </location>
</feature>
<feature type="domain" description="EGF-like" evidence="9">
    <location>
        <begin position="690"/>
        <end position="726"/>
    </location>
</feature>
<dbReference type="CDD" id="cd00054">
    <property type="entry name" value="EGF_CA"/>
    <property type="match status" value="31"/>
</dbReference>
<feature type="domain" description="EGF-like" evidence="9">
    <location>
        <begin position="2194"/>
        <end position="2232"/>
    </location>
</feature>
<feature type="disulfide bond" evidence="6">
    <location>
        <begin position="1885"/>
        <end position="1894"/>
    </location>
</feature>
<feature type="compositionally biased region" description="Basic residues" evidence="7">
    <location>
        <begin position="225"/>
        <end position="246"/>
    </location>
</feature>
<evidence type="ECO:0000256" key="5">
    <source>
        <dbReference type="ARBA" id="ARBA00023180"/>
    </source>
</evidence>
<feature type="domain" description="EGF-like" evidence="9">
    <location>
        <begin position="1239"/>
        <end position="1275"/>
    </location>
</feature>
<feature type="domain" description="EGF-like" evidence="9">
    <location>
        <begin position="1403"/>
        <end position="1440"/>
    </location>
</feature>
<feature type="disulfide bond" evidence="6">
    <location>
        <begin position="2242"/>
        <end position="2259"/>
    </location>
</feature>
<feature type="domain" description="EGF-like" evidence="9">
    <location>
        <begin position="616"/>
        <end position="652"/>
    </location>
</feature>
<name>A0ABN8LP48_9CNID</name>
<dbReference type="EMBL" id="CALNXI010000103">
    <property type="protein sequence ID" value="CAH3019006.1"/>
    <property type="molecule type" value="Genomic_DNA"/>
</dbReference>
<feature type="disulfide bond" evidence="6">
    <location>
        <begin position="716"/>
        <end position="725"/>
    </location>
</feature>
<protein>
    <recommendedName>
        <fullName evidence="9">EGF-like domain-containing protein</fullName>
    </recommendedName>
</protein>
<feature type="domain" description="EGF-like" evidence="9">
    <location>
        <begin position="2373"/>
        <end position="2410"/>
    </location>
</feature>
<evidence type="ECO:0000256" key="2">
    <source>
        <dbReference type="ARBA" id="ARBA00022729"/>
    </source>
</evidence>
<feature type="region of interest" description="Disordered" evidence="7">
    <location>
        <begin position="39"/>
        <end position="65"/>
    </location>
</feature>
<feature type="domain" description="EGF-like" evidence="9">
    <location>
        <begin position="1202"/>
        <end position="1238"/>
    </location>
</feature>
<feature type="domain" description="EGF-like" evidence="9">
    <location>
        <begin position="2335"/>
        <end position="2372"/>
    </location>
</feature>
<feature type="compositionally biased region" description="Basic residues" evidence="7">
    <location>
        <begin position="3817"/>
        <end position="3826"/>
    </location>
</feature>
<dbReference type="SUPFAM" id="SSF57196">
    <property type="entry name" value="EGF/Laminin"/>
    <property type="match status" value="35"/>
</dbReference>
<feature type="domain" description="EGF-like" evidence="9">
    <location>
        <begin position="727"/>
        <end position="764"/>
    </location>
</feature>
<dbReference type="PROSITE" id="PS00022">
    <property type="entry name" value="EGF_1"/>
    <property type="match status" value="35"/>
</dbReference>
<feature type="region of interest" description="Disordered" evidence="7">
    <location>
        <begin position="136"/>
        <end position="186"/>
    </location>
</feature>
<feature type="disulfide bond" evidence="6">
    <location>
        <begin position="2146"/>
        <end position="2155"/>
    </location>
</feature>
<evidence type="ECO:0000256" key="4">
    <source>
        <dbReference type="ARBA" id="ARBA00023157"/>
    </source>
</evidence>
<feature type="disulfide bond" evidence="6">
    <location>
        <begin position="1302"/>
        <end position="1311"/>
    </location>
</feature>
<feature type="disulfide bond" evidence="6">
    <location>
        <begin position="2641"/>
        <end position="2650"/>
    </location>
</feature>
<evidence type="ECO:0000256" key="8">
    <source>
        <dbReference type="SAM" id="SignalP"/>
    </source>
</evidence>
<feature type="domain" description="EGF-like" evidence="9">
    <location>
        <begin position="2578"/>
        <end position="2615"/>
    </location>
</feature>
<keyword evidence="1 6" id="KW-0245">EGF-like domain</keyword>
<comment type="caution">
    <text evidence="6">Lacks conserved residue(s) required for the propagation of feature annotation.</text>
</comment>
<feature type="disulfide bond" evidence="6">
    <location>
        <begin position="2531"/>
        <end position="2540"/>
    </location>
</feature>
<evidence type="ECO:0000256" key="7">
    <source>
        <dbReference type="SAM" id="MobiDB-lite"/>
    </source>
</evidence>
<keyword evidence="3" id="KW-0677">Repeat</keyword>
<reference evidence="10 11" key="1">
    <citation type="submission" date="2022-05" db="EMBL/GenBank/DDBJ databases">
        <authorList>
            <consortium name="Genoscope - CEA"/>
            <person name="William W."/>
        </authorList>
    </citation>
    <scope>NUCLEOTIDE SEQUENCE [LARGE SCALE GENOMIC DNA]</scope>
</reference>
<feature type="disulfide bond" evidence="6">
    <location>
        <begin position="1430"/>
        <end position="1439"/>
    </location>
</feature>
<accession>A0ABN8LP48</accession>
<feature type="disulfide bond" evidence="6">
    <location>
        <begin position="2400"/>
        <end position="2409"/>
    </location>
</feature>
<feature type="domain" description="EGF-like" evidence="9">
    <location>
        <begin position="2044"/>
        <end position="2080"/>
    </location>
</feature>
<dbReference type="Pfam" id="PF00008">
    <property type="entry name" value="EGF"/>
    <property type="match status" value="20"/>
</dbReference>
<feature type="disulfide bond" evidence="6">
    <location>
        <begin position="754"/>
        <end position="763"/>
    </location>
</feature>
<feature type="disulfide bond" evidence="6">
    <location>
        <begin position="1340"/>
        <end position="1349"/>
    </location>
</feature>
<dbReference type="SMART" id="SM00181">
    <property type="entry name" value="EGF"/>
    <property type="match status" value="38"/>
</dbReference>
<sequence>MKISTGLFLILHLCITLALVESNKSAGLEISGKRLKDENVERKTPTREGNKKDHFQGSNVKNVNKNHNMSHLPFVSPGKKTPCWGISCLKSSENVGGKKHRLRRTPVRRRRTESVFLANALDSLDHSKPRPLWQYNTRGEPEKPYKQFTNGTAKSYHNSNNTTAKMMNKPLRNQPGDKRQQWSDKESEMRPRFFFNSAPAEFVEQKPPTLQRHGEGVMHVTFPPKRGRLRGPHHSQGRGRAFHGGRNHMHMINNARGVSRMAMNFFAHPLAQLIPGPLNFHGHLHHRHHSPPTISYAIHINAPPRIELPPTNVLPRPLHTVDGPPTIPVDMIGGQIPPISPPLIRPPDEPIQPNPPITAQAIPPNFSVMPPPDIPISSSPPIDTQRRPPLVHLTPAPMPRPDISIPSPPNVIQGMPPPIDLPGPPVPPPPAIERVPFPVAIPSPPKVERVPYPVPVPGPPTVQQVMVPVPSPPKIHEVPVPVPSPPEIKKVPVPYPVQVPSPPQIQKVPYPVPFPVKEPPQIQKLLLPIPIPQPAQVRSVPFPVYVRYPPEVRPVPYPVPSPAKPYPVAVPSPPRLMIHQVPYPVMYPQKVPIPIPLVVHHQSISHGDNYGEESAINGQCLVNLCRNGGTCSAYMNTYRCHCANGYQGKHCEEQNMCKPNPCNNFGVCSQVERDYECTCTKGFIGKNCDKPDPCIPSPCENGATCSSDGNSYDCTCRIGWMGKNCQVESKCLPLNPCQNGGTCAEAQGSYKCDCTPGWTGLSCEVTAPETLHQPVLCDNCNPSDGLLGQVKRNELRRRITNFKKGNVIERYQQRTKQSHVMKVWLWPRAVIFTVVVLLVYWLKVDGRSNAGQDSIALSTTSNRRQNNFYKHHKKHSSSDHSAFRANTKKIRDDIELPFRGKTAKKFITDDESRGQFPLYKRNAMQNDTHHKKKRITVKSNASKLPEGWNINISEEAEDGLTKRSRNRVRLKSQRSHLVTTQQKQSGFTAKINVTRSSGHRFSVKEEKRQEILGGNTNNVRPIKLYNSYTGETSEDGARLTENSDRFLTNLVEANTGLRAMTPTHFYARPVHKYLGPQHRFAKAPIHRYLSSPVVFKGGNGENNAIVGEDVVGNKGLSVTGRQFGLESQPFFPGPPRHRPHVIVVNRPFHSPVPVPVPVPPKIVVLPHPIPLPPQRVPMPLMLPRPRPRPIFIIHHKVLSGPVIDPCAANPCRNGGTCTAVMYEYRCICPSGYKGEKCEVQSKCTPNPCKNFGKCTELPDDYECTCHPGFHGKSCEVESRCEPNPCRNGGVCTENVGAYVCSCNAGFMGQNCERESKCLPINPCKNGGVCTEDLGGYKCNCKDGYNGLNCEVSEARTACDSNPCRNAATCIASIYDGSKYTCYCTTGFTGINCDERTFPAVVVSNSACGPVNPCLFGGHCIPVGIEFTCACPSGRGGSRCEKTNLSQGSKCSGCHHHAVCLYSQCFCRPGFTGDGKTCRTSKQTKLVSTKPLKRPYWDLNVFKAIKRLSFSGRIVEDEDINCVGGVNVQRDTMENIVMVRNSEGLVSHILCTAAPSPPPRRFFFEGRGRGEYGYTQTKNVVITAGYCVLKVGISENVHLLGMKPNRVRHAFFLTFKSSIFTQVASIYASLLRQKKTVYIRKDLDVHRTKQTVLTNEYFVSVVDNACKPKDGVNRNPCKNGAKCEFDNKNGEITCICPTSYEGPTCSERNPCLPNPCNNEGQCTVSGSSYDCSCTAGWKGVRCEEPNKCHPNPCKNGGLCTELEFDYECTCPHGFRGKSCEEKREGCSPNPCLNDGRCIETSSGSFDCICKPGFSGAICSVMQNKCLQNPCQNGGTCTESSAGGGFECRCSIGYKGMNCEERSPCQTDTCQNGGTCFETESGFKCLCQVGYGGKTCSVRHSCQPNVCKNGAKCIEHDSGFKCICPPGYKGSYCDEVDHCRPNPCQHGGDCVETENGYKCHCQAQYQGTRCEDLNMCIPNPCKNGGQCLGYAGGYKCLCPAGYKGNNCDDKNPCDPNPCHNGAPCLQVGDNFKCSCRRGYTGDQCKMVDSCLSNPCQHGGTCRAEEGGFVCSCPAKYRGIICNEREPCHPNPCRNGGKCLSTSEGFVCRCATGYRGETCTEEDECEPNPCQNGGRCVAHYFGGGFDCECPLGFRGTTCLDKDPCRPNPCSHGGFCSEIGGGFACNCTLGFKGATCLELDQCHPNPCAHGGSCREVVGGTGFACQCITGYKGARCDAKDQCHPNPCLHDGMCMEVNDELGFLCNCTAGYRGSHCQDVDPCRPNPCLNSGACLHTDDGFVCNCSMGFKGTHCQERDLCKPNPCQFGNKCLQTSIDSYQCVKNLCNPSPCMHNGQCIEINDEDYKCVCPTGYMGKNCNEPDLCQPNPCKNGGTCSRTKNGGYKCHCMPGYDGTNCEEFGRQANADGRHNVPEVHSTSALPNNLKADSSSTQSSSEVALQGVCHPNPCRNGGSCFKSRYSFNCKCTRGYKGKHCELKANKVQRLRLRPKPHLDYCNPNPCKNKGVCVVEEEKGYSCACEPGFAGFHCQDDHCNPNPCHNRGVCVRDKTSHYRCNCHNGFLGRNCDVNSCVPNPCKNGGLCVTVPGKGYQCKCRDGFNGPHCESNPCYPNPCNNGGSCLVFYTVYLCKCPRAYRGTRCNVLIPDQVLAPPPPPVTSANFISEVAPVRKTTENMKANPCTSNPCLNSAVCLETIDDNYECFCRGDFSGPRCEDVGAYKYSSAPKFFPGKGEECLHCDRDAHCVGGHCICKHGFVGDGLDCWVETQRDKDWMCQASPCMNGGTCKPGISKCVCRLGYVGDYCESYCPPSIHLSFDKYTQSGLQDDSGSGNDGLLANGAQIVPHGGKCGNAANLLGGDVLLDGAHFQRIPREGITIATWIKLDTNKGIQSIFDTVGSHSRHSDGQYHFEIENAKVRWFHRNEDHNTIFSLQTRPLIREGEWTQITATYNAKRQRARVYVNGDLREEVRGQGLLSQDWGGKAGIGRHKHQFGNRLLRGMIDEFYIFPCELPRLEILVLMRHCHVYFKHAKKVTEESSTTRGPASIMTLPTNGQRNNRPYLPHPSPTAVSQSFTTVAPAYHKQQPTSSDFIANNLQQILASLSSENTPPGSNPSTMSRPHQAYGKDQQLAKAPNAYEPVSLSAAQPQTVNSNQIAQTLPSYTWNYYHPGAAVPVSNKAAVRYGTQAMQSANKNPPSAMTALSSAQSQGTLRHETPAAVQQMKRPLLGQASPTQQMSSNRQPALLNQLSYQTSSRLNPPAKVQQGNAAGIQQVPIRNFQGYNYFPTSAGSMVNNHLGFPERTSSYAQIHNPIVWHIPLPKTKTGVPVRFRIPLTSLSINRMGQLKAGKQLNVHQSGPPLKGIVQNMPKTPVASFQQPFVQKQQVKLIQPMLNQNPEPGGARARVASPLQQNQQSLSSKLALLEAPHRQTITSQMSQTRFPQTAVPNQRPSLPIRAYNNMFARPPYSPSVRQKVLLSSNRIHPSLNGALAQTTQHLPQVAPLRPHYIYGQNSWPWGSWRNQAPPLKLASSRSSSPQWYPTTNSPFAVSPQVLLYYYLYPKTIMNPLNKLGNLRGEKGSFWQKLKDQISRTVPFRNLKVATVASDPTVTGQIQVKPTTLQTGQSKSNIATYGAFRPLVQTSKNAPYFGVVKEPLKTLLSGGLASGSLQNPPQAKQQVQAALSQTPLVKGMRQTSYLSQQTPWTLPGVAHQLGALTQPQATVNTQLPGDRKSQLMNGLRNRPIYIQTVPYQTYYLLQQQPAYNTQSYTQRYLSKMLSDILRLRYLTQKKKKKRRGAEQRKSASDKTGVNDKRTGAPKRIIHPR</sequence>
<feature type="disulfide bond" evidence="6">
    <location>
        <begin position="1695"/>
        <end position="1704"/>
    </location>
</feature>
<feature type="disulfide bond" evidence="6">
    <location>
        <begin position="679"/>
        <end position="688"/>
    </location>
</feature>
<feature type="disulfide bond" evidence="6">
    <location>
        <begin position="2478"/>
        <end position="2487"/>
    </location>
</feature>
<feature type="disulfide bond" evidence="6">
    <location>
        <begin position="2713"/>
        <end position="2722"/>
    </location>
</feature>
<dbReference type="PROSITE" id="PS01186">
    <property type="entry name" value="EGF_2"/>
    <property type="match status" value="28"/>
</dbReference>
<dbReference type="SUPFAM" id="SSF49899">
    <property type="entry name" value="Concanavalin A-like lectins/glucanases"/>
    <property type="match status" value="1"/>
</dbReference>
<feature type="disulfide bond" evidence="6">
    <location>
        <begin position="642"/>
        <end position="651"/>
    </location>
</feature>
<feature type="compositionally biased region" description="Basic and acidic residues" evidence="7">
    <location>
        <begin position="39"/>
        <end position="55"/>
    </location>
</feature>
<feature type="disulfide bond" evidence="6">
    <location>
        <begin position="2298"/>
        <end position="2307"/>
    </location>
</feature>
<dbReference type="PANTHER" id="PTHR45836:SF23">
    <property type="entry name" value="NEUROGENIC LOCUS NOTCH HOMOLOG PROTEIN 1"/>
    <property type="match status" value="1"/>
</dbReference>
<feature type="disulfide bond" evidence="6">
    <location>
        <begin position="2033"/>
        <end position="2042"/>
    </location>
</feature>
<dbReference type="Proteomes" id="UP001159427">
    <property type="component" value="Unassembled WGS sequence"/>
</dbReference>
<feature type="domain" description="EGF-like" evidence="9">
    <location>
        <begin position="2504"/>
        <end position="2541"/>
    </location>
</feature>
<evidence type="ECO:0000256" key="1">
    <source>
        <dbReference type="ARBA" id="ARBA00022536"/>
    </source>
</evidence>
<feature type="disulfide bond" evidence="6">
    <location>
        <begin position="2107"/>
        <end position="2116"/>
    </location>
</feature>
<dbReference type="Gene3D" id="2.60.120.200">
    <property type="match status" value="1"/>
</dbReference>
<feature type="disulfide bond" evidence="6">
    <location>
        <begin position="1922"/>
        <end position="1931"/>
    </location>
</feature>
<feature type="domain" description="EGF-like" evidence="9">
    <location>
        <begin position="1896"/>
        <end position="1932"/>
    </location>
</feature>
<feature type="signal peptide" evidence="8">
    <location>
        <begin position="1"/>
        <end position="22"/>
    </location>
</feature>
<dbReference type="InterPro" id="IPR013320">
    <property type="entry name" value="ConA-like_dom_sf"/>
</dbReference>
<feature type="disulfide bond" evidence="6">
    <location>
        <begin position="2203"/>
        <end position="2220"/>
    </location>
</feature>
<feature type="domain" description="EGF-like" evidence="9">
    <location>
        <begin position="1276"/>
        <end position="1312"/>
    </location>
</feature>
<dbReference type="InterPro" id="IPR013032">
    <property type="entry name" value="EGF-like_CS"/>
</dbReference>
<feature type="compositionally biased region" description="Polar residues" evidence="7">
    <location>
        <begin position="147"/>
        <end position="165"/>
    </location>
</feature>
<dbReference type="Pfam" id="PF25024">
    <property type="entry name" value="EGF_TEN"/>
    <property type="match status" value="1"/>
</dbReference>
<feature type="disulfide bond" evidence="6">
    <location>
        <begin position="1829"/>
        <end position="1846"/>
    </location>
</feature>
<feature type="disulfide bond" evidence="6">
    <location>
        <begin position="1383"/>
        <end position="1392"/>
    </location>
</feature>
<evidence type="ECO:0000313" key="10">
    <source>
        <dbReference type="EMBL" id="CAH3019006.1"/>
    </source>
</evidence>
<feature type="domain" description="EGF-like" evidence="9">
    <location>
        <begin position="1706"/>
        <end position="1742"/>
    </location>
</feature>